<keyword evidence="2" id="KW-0677">Repeat</keyword>
<gene>
    <name evidence="5" type="ORF">MIMGU_mgv1a002593mg</name>
</gene>
<dbReference type="PROSITE" id="PS51375">
    <property type="entry name" value="PPR"/>
    <property type="match status" value="5"/>
</dbReference>
<evidence type="ECO:0000256" key="3">
    <source>
        <dbReference type="PROSITE-ProRule" id="PRU00708"/>
    </source>
</evidence>
<evidence type="ECO:0000313" key="5">
    <source>
        <dbReference type="EMBL" id="EYU38858.1"/>
    </source>
</evidence>
<dbReference type="AlphaFoldDB" id="A0A022RGD4"/>
<dbReference type="FunFam" id="1.25.40.10:FF:000031">
    <property type="entry name" value="Pentatricopeptide repeat-containing protein mitochondrial"/>
    <property type="match status" value="1"/>
</dbReference>
<keyword evidence="6" id="KW-1185">Reference proteome</keyword>
<dbReference type="Gene3D" id="1.25.40.10">
    <property type="entry name" value="Tetratricopeptide repeat domain"/>
    <property type="match status" value="4"/>
</dbReference>
<dbReference type="Pfam" id="PF13812">
    <property type="entry name" value="PPR_3"/>
    <property type="match status" value="1"/>
</dbReference>
<dbReference type="Pfam" id="PF20431">
    <property type="entry name" value="E_motif"/>
    <property type="match status" value="1"/>
</dbReference>
<dbReference type="GO" id="GO:0003723">
    <property type="term" value="F:RNA binding"/>
    <property type="evidence" value="ECO:0007669"/>
    <property type="project" value="InterPro"/>
</dbReference>
<dbReference type="FunFam" id="1.25.40.10:FF:000366">
    <property type="entry name" value="Pentatricopeptide (PPR) repeat-containing protein"/>
    <property type="match status" value="1"/>
</dbReference>
<dbReference type="SUPFAM" id="SSF48452">
    <property type="entry name" value="TPR-like"/>
    <property type="match status" value="1"/>
</dbReference>
<proteinExistence type="inferred from homology"/>
<dbReference type="Pfam" id="PF14432">
    <property type="entry name" value="DYW_deaminase"/>
    <property type="match status" value="1"/>
</dbReference>
<dbReference type="OMA" id="HMYHHCS"/>
<sequence>MKATKWNPRVLLQRRHCSTNANITTLFNKYVDKTNVLSWNSIIAELARSGDSVESLKAFSSMRKSAINPNRSTFPCAIKSCSALCDLISGKQAHQQAFVFGYASDLFTSSALIDMYSKCRELDDARNVFDEIPHRNVVSWTSMINGYVQNDCAREALLLFKERLVEESDVGGVDDDEGCVDGVAMVAILAACSRICEKNVTRGVHGFVIKRGLDEVLGVGNTLIDAYAKCGMVEFSRKVFDEMNDKDLISWNSIIAVCAQHGLADEAIGVFQSMVSNAEADYNAITLSAVLLACAHSGALRIGKEIHVQVIKMTLESNVFVGTSVIDMYCKCGRVNTARRAFDRMNVKNVKSWSAMIAGYGMHGQAREALKVLSDMINAGVKPNSISFISVLSACCHAGMVDEGWHWFCAMQHRFNIKPSVEHYGCMVDLFGRAGYIKRAYNLIMDMRARPDFVIWCSLLASCRIHKNVELGEISARKLLELDPNNSGYYTLLSNIYADAGRWEDVNKMRVFMKNHGVVKSPGFSLVELKGRVHVFLVGDRQHTQHEKIYAYLKELSWKLLEAGYVPSVGSVLHDVDEEEKEMTLRVHSEKLAVVFGIMNSARGATIQVIKNLRTCEDCHTTVKLISKIIDREIVIRDPKRFHHFSKGACSCGDYW</sequence>
<evidence type="ECO:0000256" key="2">
    <source>
        <dbReference type="ARBA" id="ARBA00022737"/>
    </source>
</evidence>
<comment type="similarity">
    <text evidence="1">Belongs to the PPR family. PCMP-H subfamily.</text>
</comment>
<name>A0A022RGD4_ERYGU</name>
<feature type="repeat" description="PPR" evidence="3">
    <location>
        <begin position="35"/>
        <end position="69"/>
    </location>
</feature>
<feature type="repeat" description="PPR" evidence="3">
    <location>
        <begin position="247"/>
        <end position="277"/>
    </location>
</feature>
<dbReference type="InterPro" id="IPR002885">
    <property type="entry name" value="PPR_rpt"/>
</dbReference>
<feature type="repeat" description="PPR" evidence="3">
    <location>
        <begin position="105"/>
        <end position="139"/>
    </location>
</feature>
<dbReference type="InterPro" id="IPR011990">
    <property type="entry name" value="TPR-like_helical_dom_sf"/>
</dbReference>
<dbReference type="EMBL" id="KI630476">
    <property type="protein sequence ID" value="EYU38858.1"/>
    <property type="molecule type" value="Genomic_DNA"/>
</dbReference>
<feature type="repeat" description="PPR" evidence="3">
    <location>
        <begin position="349"/>
        <end position="383"/>
    </location>
</feature>
<dbReference type="eggNOG" id="KOG4197">
    <property type="taxonomic scope" value="Eukaryota"/>
</dbReference>
<dbReference type="PhylomeDB" id="A0A022RGD4"/>
<dbReference type="FunFam" id="1.25.40.10:FF:000968">
    <property type="entry name" value="Pentatricopeptide repeat-containing protein, mitochondrial"/>
    <property type="match status" value="1"/>
</dbReference>
<dbReference type="InterPro" id="IPR046848">
    <property type="entry name" value="E_motif"/>
</dbReference>
<feature type="domain" description="DYW" evidence="4">
    <location>
        <begin position="564"/>
        <end position="656"/>
    </location>
</feature>
<dbReference type="PANTHER" id="PTHR47926">
    <property type="entry name" value="PENTATRICOPEPTIDE REPEAT-CONTAINING PROTEIN"/>
    <property type="match status" value="1"/>
</dbReference>
<accession>A0A022RGD4</accession>
<protein>
    <recommendedName>
        <fullName evidence="4">DYW domain-containing protein</fullName>
    </recommendedName>
</protein>
<evidence type="ECO:0000259" key="4">
    <source>
        <dbReference type="Pfam" id="PF14432"/>
    </source>
</evidence>
<dbReference type="GO" id="GO:0009451">
    <property type="term" value="P:RNA modification"/>
    <property type="evidence" value="ECO:0000318"/>
    <property type="project" value="GO_Central"/>
</dbReference>
<dbReference type="Pfam" id="PF01535">
    <property type="entry name" value="PPR"/>
    <property type="match status" value="5"/>
</dbReference>
<evidence type="ECO:0000256" key="1">
    <source>
        <dbReference type="ARBA" id="ARBA00006643"/>
    </source>
</evidence>
<feature type="repeat" description="PPR" evidence="3">
    <location>
        <begin position="384"/>
        <end position="419"/>
    </location>
</feature>
<dbReference type="OrthoDB" id="185373at2759"/>
<dbReference type="NCBIfam" id="TIGR00756">
    <property type="entry name" value="PPR"/>
    <property type="match status" value="6"/>
</dbReference>
<dbReference type="PANTHER" id="PTHR47926:SF500">
    <property type="entry name" value="REPEAT-CONTAINING PROTEIN, PUTATIVE-RELATED"/>
    <property type="match status" value="1"/>
</dbReference>
<dbReference type="InterPro" id="IPR046960">
    <property type="entry name" value="PPR_At4g14850-like_plant"/>
</dbReference>
<dbReference type="GO" id="GO:0008270">
    <property type="term" value="F:zinc ion binding"/>
    <property type="evidence" value="ECO:0007669"/>
    <property type="project" value="InterPro"/>
</dbReference>
<evidence type="ECO:0000313" key="6">
    <source>
        <dbReference type="Proteomes" id="UP000030748"/>
    </source>
</evidence>
<organism evidence="5 6">
    <name type="scientific">Erythranthe guttata</name>
    <name type="common">Yellow monkey flower</name>
    <name type="synonym">Mimulus guttatus</name>
    <dbReference type="NCBI Taxonomy" id="4155"/>
    <lineage>
        <taxon>Eukaryota</taxon>
        <taxon>Viridiplantae</taxon>
        <taxon>Streptophyta</taxon>
        <taxon>Embryophyta</taxon>
        <taxon>Tracheophyta</taxon>
        <taxon>Spermatophyta</taxon>
        <taxon>Magnoliopsida</taxon>
        <taxon>eudicotyledons</taxon>
        <taxon>Gunneridae</taxon>
        <taxon>Pentapetalae</taxon>
        <taxon>asterids</taxon>
        <taxon>lamiids</taxon>
        <taxon>Lamiales</taxon>
        <taxon>Phrymaceae</taxon>
        <taxon>Erythranthe</taxon>
    </lineage>
</organism>
<dbReference type="Pfam" id="PF13041">
    <property type="entry name" value="PPR_2"/>
    <property type="match status" value="1"/>
</dbReference>
<dbReference type="KEGG" id="egt:105956463"/>
<dbReference type="Proteomes" id="UP000030748">
    <property type="component" value="Unassembled WGS sequence"/>
</dbReference>
<dbReference type="InterPro" id="IPR032867">
    <property type="entry name" value="DYW_dom"/>
</dbReference>
<reference evidence="5" key="1">
    <citation type="journal article" date="2013" name="Proc. Natl. Acad. Sci. U.S.A.">
        <title>Fine-scale variation in meiotic recombination in Mimulus inferred from population shotgun sequencing.</title>
        <authorList>
            <person name="Hellsten U."/>
            <person name="Wright K.M."/>
            <person name="Jenkins J."/>
            <person name="Shu S."/>
            <person name="Yuan Y."/>
            <person name="Wessler S.R."/>
            <person name="Schmutz J."/>
            <person name="Willis J.H."/>
            <person name="Rokhsar D.S."/>
        </authorList>
    </citation>
    <scope>NUCLEOTIDE SEQUENCE [LARGE SCALE GENOMIC DNA]</scope>
</reference>
<dbReference type="FunFam" id="1.25.40.10:FF:000073">
    <property type="entry name" value="Pentatricopeptide repeat-containing protein chloroplastic"/>
    <property type="match status" value="1"/>
</dbReference>